<dbReference type="GO" id="GO:0010608">
    <property type="term" value="P:post-transcriptional regulation of gene expression"/>
    <property type="evidence" value="ECO:0007669"/>
    <property type="project" value="TreeGrafter"/>
</dbReference>
<organism evidence="6 7">
    <name type="scientific">Trichoderma asperellum (strain ATCC 204424 / CBS 433.97 / NBRC 101777)</name>
    <dbReference type="NCBI Taxonomy" id="1042311"/>
    <lineage>
        <taxon>Eukaryota</taxon>
        <taxon>Fungi</taxon>
        <taxon>Dikarya</taxon>
        <taxon>Ascomycota</taxon>
        <taxon>Pezizomycotina</taxon>
        <taxon>Sordariomycetes</taxon>
        <taxon>Hypocreomycetidae</taxon>
        <taxon>Hypocreales</taxon>
        <taxon>Hypocreaceae</taxon>
        <taxon>Trichoderma</taxon>
    </lineage>
</organism>
<dbReference type="PANTHER" id="PTHR12537:SF13">
    <property type="entry name" value="PUMILIO HOMOLOGY DOMAIN FAMILY MEMBER 4"/>
    <property type="match status" value="1"/>
</dbReference>
<evidence type="ECO:0000256" key="4">
    <source>
        <dbReference type="SAM" id="MobiDB-lite"/>
    </source>
</evidence>
<feature type="compositionally biased region" description="Low complexity" evidence="4">
    <location>
        <begin position="705"/>
        <end position="728"/>
    </location>
</feature>
<dbReference type="InterPro" id="IPR016024">
    <property type="entry name" value="ARM-type_fold"/>
</dbReference>
<feature type="repeat" description="Pumilio" evidence="3">
    <location>
        <begin position="500"/>
        <end position="535"/>
    </location>
</feature>
<feature type="repeat" description="Pumilio" evidence="3">
    <location>
        <begin position="572"/>
        <end position="609"/>
    </location>
</feature>
<dbReference type="PANTHER" id="PTHR12537">
    <property type="entry name" value="RNA BINDING PROTEIN PUMILIO-RELATED"/>
    <property type="match status" value="1"/>
</dbReference>
<keyword evidence="7" id="KW-1185">Reference proteome</keyword>
<feature type="repeat" description="Pumilio" evidence="3">
    <location>
        <begin position="391"/>
        <end position="427"/>
    </location>
</feature>
<dbReference type="EMBL" id="KZ679263">
    <property type="protein sequence ID" value="PTB39882.1"/>
    <property type="molecule type" value="Genomic_DNA"/>
</dbReference>
<sequence>MPVTRSRTGFYDTNLDQTNTTRFLFGDDEPHHLTSGYTADESFPTLVRRDDQIHSMSAINGHSIGQTGDAGNIGSRPASFRHSLDLKYISENSNETAGASQAVHPPPKLHSSYSANDIPTVKNPAGTSMINGGANNHAQQHFHNHNASIGRIPAGAVPVRHARELSNDNNISASREQAGVFPSINSALQANAAPFGPTMASAAPHPATPHAAASAASPGSAASTSSYSTNFYPTNGFPTPSSTSSPSYGAHSLSAGMQQLNINGANGGGAYTSQNYPPFGNVSYSQGNQHRDSQARVIQHRRQLDNETMSRYQNMPLDSFRGQIYELCKDQHGCRYLQKKLEERNSDQVHMIWLETNKHVIELMTDPFGNYLCQKLLEFCNDDERTVLIQNASQDMVRIALNQHGTRALQKMIEYVGTPQQIHLIIEALRFRVVELIQDLNGNHVIQKCLNKLTATDAQFIFDAVGNNCIEVGTHRHGCCVLQRCIDHATGEQKLWLIQRITEHARILVQDPFGNYVVQYIIDLNEPTFTEPIVGMFQGCISQLSRHKFSSNVIEKCLRCAQAPSKDMIVEEMLAQPEMERLLRDSFANYVIQTALEFSTPHQKYRLVEAIRPILPQIRTTPYGRRIQAKIAAYDNRGSAASSGQVTPSDNTGGQIPLRPSHNRGISGPGVLPPIGPNASANTNGTAGPSIGGQGMRQQVPPPFTSSTSMPASSTTSSSGGSVQPPQFNQRFSQGHSANTSVDGGETHWV</sequence>
<feature type="repeat" description="Pumilio" evidence="3">
    <location>
        <begin position="319"/>
        <end position="354"/>
    </location>
</feature>
<feature type="region of interest" description="Disordered" evidence="4">
    <location>
        <begin position="635"/>
        <end position="750"/>
    </location>
</feature>
<comment type="function">
    <text evidence="2">RNA-binding nucleolar protein required for pre-rRNA processing. Involved in production of 18S rRNA and assembly of small ribosomal subunit.</text>
</comment>
<evidence type="ECO:0000313" key="6">
    <source>
        <dbReference type="EMBL" id="PTB39882.1"/>
    </source>
</evidence>
<dbReference type="SUPFAM" id="SSF48371">
    <property type="entry name" value="ARM repeat"/>
    <property type="match status" value="1"/>
</dbReference>
<gene>
    <name evidence="6" type="ORF">M441DRAFT_143172</name>
</gene>
<feature type="repeat" description="Pumilio" evidence="3">
    <location>
        <begin position="355"/>
        <end position="390"/>
    </location>
</feature>
<dbReference type="Gene3D" id="1.25.10.10">
    <property type="entry name" value="Leucine-rich Repeat Variant"/>
    <property type="match status" value="1"/>
</dbReference>
<proteinExistence type="predicted"/>
<dbReference type="InterPro" id="IPR001313">
    <property type="entry name" value="Pumilio_RNA-bd_rpt"/>
</dbReference>
<feature type="repeat" description="Pumilio" evidence="3">
    <location>
        <begin position="464"/>
        <end position="499"/>
    </location>
</feature>
<dbReference type="CDD" id="cd07920">
    <property type="entry name" value="Pumilio"/>
    <property type="match status" value="1"/>
</dbReference>
<evidence type="ECO:0000313" key="7">
    <source>
        <dbReference type="Proteomes" id="UP000240493"/>
    </source>
</evidence>
<dbReference type="InterPro" id="IPR033712">
    <property type="entry name" value="Pumilio_RNA-bd"/>
</dbReference>
<dbReference type="GO" id="GO:0005737">
    <property type="term" value="C:cytoplasm"/>
    <property type="evidence" value="ECO:0007669"/>
    <property type="project" value="TreeGrafter"/>
</dbReference>
<dbReference type="AlphaFoldDB" id="A0A2T3Z504"/>
<evidence type="ECO:0000256" key="2">
    <source>
        <dbReference type="ARBA" id="ARBA00024893"/>
    </source>
</evidence>
<feature type="repeat" description="Pumilio" evidence="3">
    <location>
        <begin position="428"/>
        <end position="463"/>
    </location>
</feature>
<dbReference type="FunFam" id="1.25.10.10:FF:000237">
    <property type="entry name" value="Pumilio homolog 9"/>
    <property type="match status" value="1"/>
</dbReference>
<dbReference type="STRING" id="1042311.A0A2T3Z504"/>
<feature type="compositionally biased region" description="Polar residues" evidence="4">
    <location>
        <begin position="729"/>
        <end position="742"/>
    </location>
</feature>
<feature type="compositionally biased region" description="Low complexity" evidence="4">
    <location>
        <begin position="200"/>
        <end position="226"/>
    </location>
</feature>
<accession>A0A2T3Z504</accession>
<keyword evidence="1" id="KW-0677">Repeat</keyword>
<dbReference type="InterPro" id="IPR011989">
    <property type="entry name" value="ARM-like"/>
</dbReference>
<evidence type="ECO:0000256" key="1">
    <source>
        <dbReference type="ARBA" id="ARBA00022737"/>
    </source>
</evidence>
<dbReference type="Proteomes" id="UP000240493">
    <property type="component" value="Unassembled WGS sequence"/>
</dbReference>
<dbReference type="SMART" id="SM00025">
    <property type="entry name" value="Pumilio"/>
    <property type="match status" value="8"/>
</dbReference>
<feature type="compositionally biased region" description="Polar residues" evidence="4">
    <location>
        <begin position="639"/>
        <end position="654"/>
    </location>
</feature>
<dbReference type="GO" id="GO:0003729">
    <property type="term" value="F:mRNA binding"/>
    <property type="evidence" value="ECO:0007669"/>
    <property type="project" value="TreeGrafter"/>
</dbReference>
<feature type="domain" description="PUM-HD" evidence="5">
    <location>
        <begin position="293"/>
        <end position="635"/>
    </location>
</feature>
<dbReference type="Pfam" id="PF00806">
    <property type="entry name" value="PUF"/>
    <property type="match status" value="8"/>
</dbReference>
<dbReference type="OrthoDB" id="668540at2759"/>
<evidence type="ECO:0000259" key="5">
    <source>
        <dbReference type="PROSITE" id="PS50303"/>
    </source>
</evidence>
<dbReference type="InterPro" id="IPR033133">
    <property type="entry name" value="PUM-HD"/>
</dbReference>
<feature type="region of interest" description="Disordered" evidence="4">
    <location>
        <begin position="95"/>
        <end position="139"/>
    </location>
</feature>
<feature type="repeat" description="Pumilio" evidence="3">
    <location>
        <begin position="536"/>
        <end position="571"/>
    </location>
</feature>
<name>A0A2T3Z504_TRIA4</name>
<feature type="region of interest" description="Disordered" evidence="4">
    <location>
        <begin position="199"/>
        <end position="226"/>
    </location>
</feature>
<dbReference type="PROSITE" id="PS50303">
    <property type="entry name" value="PUM_HD"/>
    <property type="match status" value="1"/>
</dbReference>
<reference evidence="6 7" key="1">
    <citation type="submission" date="2016-07" db="EMBL/GenBank/DDBJ databases">
        <title>Multiple horizontal gene transfer events from other fungi enriched the ability of initially mycotrophic Trichoderma (Ascomycota) to feed on dead plant biomass.</title>
        <authorList>
            <consortium name="DOE Joint Genome Institute"/>
            <person name="Aerts A."/>
            <person name="Atanasova L."/>
            <person name="Chenthamara K."/>
            <person name="Zhang J."/>
            <person name="Grujic M."/>
            <person name="Henrissat B."/>
            <person name="Kuo A."/>
            <person name="Salamov A."/>
            <person name="Lipzen A."/>
            <person name="Labutti K."/>
            <person name="Barry K."/>
            <person name="Miao Y."/>
            <person name="Rahimi M.J."/>
            <person name="Shen Q."/>
            <person name="Grigoriev I.V."/>
            <person name="Kubicek C.P."/>
            <person name="Druzhinina I.S."/>
        </authorList>
    </citation>
    <scope>NUCLEOTIDE SEQUENCE [LARGE SCALE GENOMIC DNA]</scope>
    <source>
        <strain evidence="6 7">CBS 433.97</strain>
    </source>
</reference>
<protein>
    <recommendedName>
        <fullName evidence="5">PUM-HD domain-containing protein</fullName>
    </recommendedName>
</protein>
<evidence type="ECO:0000256" key="3">
    <source>
        <dbReference type="PROSITE-ProRule" id="PRU00317"/>
    </source>
</evidence>
<dbReference type="PROSITE" id="PS50302">
    <property type="entry name" value="PUM"/>
    <property type="match status" value="8"/>
</dbReference>